<protein>
    <submittedName>
        <fullName evidence="1">Uncharacterized protein</fullName>
    </submittedName>
</protein>
<evidence type="ECO:0000313" key="2">
    <source>
        <dbReference type="Proteomes" id="UP000187486"/>
    </source>
</evidence>
<organism evidence="1 2">
    <name type="scientific">Amycolatopsis coloradensis</name>
    <dbReference type="NCBI Taxonomy" id="76021"/>
    <lineage>
        <taxon>Bacteria</taxon>
        <taxon>Bacillati</taxon>
        <taxon>Actinomycetota</taxon>
        <taxon>Actinomycetes</taxon>
        <taxon>Pseudonocardiales</taxon>
        <taxon>Pseudonocardiaceae</taxon>
        <taxon>Amycolatopsis</taxon>
    </lineage>
</organism>
<comment type="caution">
    <text evidence="1">The sequence shown here is derived from an EMBL/GenBank/DDBJ whole genome shotgun (WGS) entry which is preliminary data.</text>
</comment>
<keyword evidence="2" id="KW-1185">Reference proteome</keyword>
<gene>
    <name evidence="1" type="ORF">BS329_32900</name>
</gene>
<dbReference type="STRING" id="76021.BS329_32900"/>
<accession>A0A1R0KHP0</accession>
<name>A0A1R0KHP0_9PSEU</name>
<dbReference type="RefSeq" id="WP_076165950.1">
    <property type="nucleotide sequence ID" value="NZ_JBEZVB010000025.1"/>
</dbReference>
<dbReference type="AlphaFoldDB" id="A0A1R0KHP0"/>
<reference evidence="1 2" key="1">
    <citation type="submission" date="2016-01" db="EMBL/GenBank/DDBJ databases">
        <title>Amycolatopsis coloradensis genome sequencing and assembly.</title>
        <authorList>
            <person name="Mayilraj S."/>
        </authorList>
    </citation>
    <scope>NUCLEOTIDE SEQUENCE [LARGE SCALE GENOMIC DNA]</scope>
    <source>
        <strain evidence="1 2">DSM 44225</strain>
    </source>
</reference>
<sequence length="71" mass="8480">MTGNDEFDDRNVTALYEEYDELLREVVHSRQIEDPTFRHPRLAEVGQKLGDMLIEQAEYYHRRAARWRDGA</sequence>
<evidence type="ECO:0000313" key="1">
    <source>
        <dbReference type="EMBL" id="OLZ45245.1"/>
    </source>
</evidence>
<proteinExistence type="predicted"/>
<dbReference type="EMBL" id="MQUQ01000020">
    <property type="protein sequence ID" value="OLZ45245.1"/>
    <property type="molecule type" value="Genomic_DNA"/>
</dbReference>
<dbReference type="Proteomes" id="UP000187486">
    <property type="component" value="Unassembled WGS sequence"/>
</dbReference>